<comment type="caution">
    <text evidence="3">The sequence shown here is derived from an EMBL/GenBank/DDBJ whole genome shotgun (WGS) entry which is preliminary data.</text>
</comment>
<keyword evidence="4" id="KW-1185">Reference proteome</keyword>
<dbReference type="Pfam" id="PF00174">
    <property type="entry name" value="Oxidored_molyb"/>
    <property type="match status" value="1"/>
</dbReference>
<evidence type="ECO:0000313" key="3">
    <source>
        <dbReference type="EMBL" id="GAD56612.1"/>
    </source>
</evidence>
<dbReference type="Gene3D" id="3.90.420.10">
    <property type="entry name" value="Oxidoreductase, molybdopterin-binding domain"/>
    <property type="match status" value="1"/>
</dbReference>
<feature type="domain" description="Oxidoreductase molybdopterin-binding" evidence="2">
    <location>
        <begin position="55"/>
        <end position="136"/>
    </location>
</feature>
<dbReference type="InterPro" id="IPR000572">
    <property type="entry name" value="OxRdtase_Mopterin-bd_dom"/>
</dbReference>
<name>U2Z6B3_9RHOB</name>
<dbReference type="InterPro" id="IPR036374">
    <property type="entry name" value="OxRdtase_Mopterin-bd_sf"/>
</dbReference>
<keyword evidence="1" id="KW-0732">Signal</keyword>
<evidence type="ECO:0000256" key="1">
    <source>
        <dbReference type="SAM" id="SignalP"/>
    </source>
</evidence>
<proteinExistence type="predicted"/>
<accession>U2Z6B3</accession>
<evidence type="ECO:0000313" key="4">
    <source>
        <dbReference type="Proteomes" id="UP000016566"/>
    </source>
</evidence>
<organism evidence="3 4">
    <name type="scientific">Limimaricola cinnabarinus LL-001</name>
    <dbReference type="NCBI Taxonomy" id="1337093"/>
    <lineage>
        <taxon>Bacteria</taxon>
        <taxon>Pseudomonadati</taxon>
        <taxon>Pseudomonadota</taxon>
        <taxon>Alphaproteobacteria</taxon>
        <taxon>Rhodobacterales</taxon>
        <taxon>Paracoccaceae</taxon>
        <taxon>Limimaricola</taxon>
    </lineage>
</organism>
<feature type="chain" id="PRO_5004638208" description="Oxidoreductase molybdopterin-binding domain-containing protein" evidence="1">
    <location>
        <begin position="25"/>
        <end position="162"/>
    </location>
</feature>
<feature type="signal peptide" evidence="1">
    <location>
        <begin position="1"/>
        <end position="24"/>
    </location>
</feature>
<dbReference type="SUPFAM" id="SSF56524">
    <property type="entry name" value="Oxidoreductase molybdopterin-binding domain"/>
    <property type="match status" value="1"/>
</dbReference>
<protein>
    <recommendedName>
        <fullName evidence="2">Oxidoreductase molybdopterin-binding domain-containing protein</fullName>
    </recommendedName>
</protein>
<dbReference type="Proteomes" id="UP000016566">
    <property type="component" value="Unassembled WGS sequence"/>
</dbReference>
<dbReference type="EMBL" id="BATB01000042">
    <property type="protein sequence ID" value="GAD56612.1"/>
    <property type="molecule type" value="Genomic_DNA"/>
</dbReference>
<dbReference type="STRING" id="1337093.MBELCI_2664"/>
<gene>
    <name evidence="3" type="ORF">MBELCI_2664</name>
</gene>
<evidence type="ECO:0000259" key="2">
    <source>
        <dbReference type="Pfam" id="PF00174"/>
    </source>
</evidence>
<sequence length="162" mass="17676">MMIRTHATAVAATVFSMLAGTAFAQPLALRVTGPDLAVVELDLAALDALPQEEFVTGTIWTDGETRFSGVPLAALIESVGTESGEAEQVELVALNDYRIEIPIDEIDATSPMVATRVNGETMQVRDKGPYWLVYPYDRGAQYRTEATFARSIWQLAQVNIAR</sequence>
<reference evidence="3" key="1">
    <citation type="journal article" date="2013" name="Genome Announc.">
        <title>Draft Genome Sequence of Loktanella cinnabarina LL-001T, Isolated from Deep-Sea Floor Sediment.</title>
        <authorList>
            <person name="Nishi S."/>
            <person name="Tsubouchi T."/>
            <person name="Takaki Y."/>
            <person name="Koyanagi R."/>
            <person name="Satoh N."/>
            <person name="Maruyama T."/>
            <person name="Hatada Y."/>
        </authorList>
    </citation>
    <scope>NUCLEOTIDE SEQUENCE [LARGE SCALE GENOMIC DNA]</scope>
    <source>
        <strain evidence="3">LL-001</strain>
    </source>
</reference>
<dbReference type="AlphaFoldDB" id="U2Z6B3"/>
<dbReference type="eggNOG" id="COG3915">
    <property type="taxonomic scope" value="Bacteria"/>
</dbReference>